<dbReference type="PANTHER" id="PTHR33332">
    <property type="entry name" value="REVERSE TRANSCRIPTASE DOMAIN-CONTAINING PROTEIN"/>
    <property type="match status" value="1"/>
</dbReference>
<protein>
    <submittedName>
        <fullName evidence="2">cAMP-dependent protein kinase inhibitor alpha</fullName>
    </submittedName>
</protein>
<evidence type="ECO:0000313" key="1">
    <source>
        <dbReference type="EMBL" id="GAB0179361.1"/>
    </source>
</evidence>
<keyword evidence="3" id="KW-1185">Reference proteome</keyword>
<name>A0ABC9W166_GRUJA</name>
<sequence>MDSGIECTLSKFADNTKLCDMVYMLEGRDAIQRDLDRLERWARANYMKLNKAKCKVLHVGQSNPKHNSRQCGEWID</sequence>
<keyword evidence="2" id="KW-0649">Protein kinase inhibitor</keyword>
<dbReference type="GO" id="GO:0004860">
    <property type="term" value="F:protein kinase inhibitor activity"/>
    <property type="evidence" value="ECO:0007669"/>
    <property type="project" value="UniProtKB-KW"/>
</dbReference>
<dbReference type="AlphaFoldDB" id="A0ABC9W166"/>
<dbReference type="EMBL" id="BAAFJT010000001">
    <property type="protein sequence ID" value="GAB0179361.1"/>
    <property type="molecule type" value="Genomic_DNA"/>
</dbReference>
<organism evidence="2 3">
    <name type="scientific">Grus japonensis</name>
    <name type="common">Japanese crane</name>
    <name type="synonym">Red-crowned crane</name>
    <dbReference type="NCBI Taxonomy" id="30415"/>
    <lineage>
        <taxon>Eukaryota</taxon>
        <taxon>Metazoa</taxon>
        <taxon>Chordata</taxon>
        <taxon>Craniata</taxon>
        <taxon>Vertebrata</taxon>
        <taxon>Euteleostomi</taxon>
        <taxon>Archelosauria</taxon>
        <taxon>Archosauria</taxon>
        <taxon>Dinosauria</taxon>
        <taxon>Saurischia</taxon>
        <taxon>Theropoda</taxon>
        <taxon>Coelurosauria</taxon>
        <taxon>Aves</taxon>
        <taxon>Neognathae</taxon>
        <taxon>Neoaves</taxon>
        <taxon>Gruiformes</taxon>
        <taxon>Gruidae</taxon>
        <taxon>Grus</taxon>
    </lineage>
</organism>
<dbReference type="Proteomes" id="UP001623348">
    <property type="component" value="Unassembled WGS sequence"/>
</dbReference>
<evidence type="ECO:0000313" key="2">
    <source>
        <dbReference type="EMBL" id="GAB0179365.1"/>
    </source>
</evidence>
<accession>A0ABC9W166</accession>
<dbReference type="EMBL" id="BAAFJT010000001">
    <property type="protein sequence ID" value="GAB0179365.1"/>
    <property type="molecule type" value="Genomic_DNA"/>
</dbReference>
<reference evidence="2 3" key="1">
    <citation type="submission" date="2024-06" db="EMBL/GenBank/DDBJ databases">
        <title>The draft genome of Grus japonensis, version 3.</title>
        <authorList>
            <person name="Nabeshima K."/>
            <person name="Suzuki S."/>
            <person name="Onuma M."/>
        </authorList>
    </citation>
    <scope>NUCLEOTIDE SEQUENCE [LARGE SCALE GENOMIC DNA]</scope>
    <source>
        <strain evidence="2 3">451A</strain>
    </source>
</reference>
<proteinExistence type="predicted"/>
<evidence type="ECO:0000313" key="3">
    <source>
        <dbReference type="Proteomes" id="UP001623348"/>
    </source>
</evidence>
<comment type="caution">
    <text evidence="2">The sequence shown here is derived from an EMBL/GenBank/DDBJ whole genome shotgun (WGS) entry which is preliminary data.</text>
</comment>
<gene>
    <name evidence="1" type="ORF">GRJ2_000401400</name>
    <name evidence="2" type="ORF">GRJ2_000401800</name>
</gene>